<evidence type="ECO:0000313" key="3">
    <source>
        <dbReference type="Proteomes" id="UP000279259"/>
    </source>
</evidence>
<dbReference type="OrthoDB" id="5578329at2759"/>
<keyword evidence="3" id="KW-1185">Reference proteome</keyword>
<gene>
    <name evidence="2" type="ORF">EHS25_004204</name>
</gene>
<dbReference type="Pfam" id="PF05032">
    <property type="entry name" value="Spo12"/>
    <property type="match status" value="1"/>
</dbReference>
<dbReference type="AlphaFoldDB" id="A0A427YTT2"/>
<dbReference type="Proteomes" id="UP000279259">
    <property type="component" value="Unassembled WGS sequence"/>
</dbReference>
<feature type="compositionally biased region" description="Polar residues" evidence="1">
    <location>
        <begin position="1"/>
        <end position="15"/>
    </location>
</feature>
<proteinExistence type="predicted"/>
<accession>A0A427YTT2</accession>
<feature type="region of interest" description="Disordered" evidence="1">
    <location>
        <begin position="1"/>
        <end position="21"/>
    </location>
</feature>
<sequence>MSAQPLQNANTNAQAQGEKPLPAFLQKKGLLGGAGRGMGSIVSPTDNVLSPCSAKLSGAKQRHFQKAKAVGLTSQLSQLASAPSQQGENAKPKVDF</sequence>
<evidence type="ECO:0000313" key="2">
    <source>
        <dbReference type="EMBL" id="RSH94401.1"/>
    </source>
</evidence>
<organism evidence="2 3">
    <name type="scientific">Saitozyma podzolica</name>
    <dbReference type="NCBI Taxonomy" id="1890683"/>
    <lineage>
        <taxon>Eukaryota</taxon>
        <taxon>Fungi</taxon>
        <taxon>Dikarya</taxon>
        <taxon>Basidiomycota</taxon>
        <taxon>Agaricomycotina</taxon>
        <taxon>Tremellomycetes</taxon>
        <taxon>Tremellales</taxon>
        <taxon>Trimorphomycetaceae</taxon>
        <taxon>Saitozyma</taxon>
    </lineage>
</organism>
<reference evidence="2 3" key="1">
    <citation type="submission" date="2018-11" db="EMBL/GenBank/DDBJ databases">
        <title>Genome sequence of Saitozyma podzolica DSM 27192.</title>
        <authorList>
            <person name="Aliyu H."/>
            <person name="Gorte O."/>
            <person name="Ochsenreither K."/>
        </authorList>
    </citation>
    <scope>NUCLEOTIDE SEQUENCE [LARGE SCALE GENOMIC DNA]</scope>
    <source>
        <strain evidence="2 3">DSM 27192</strain>
    </source>
</reference>
<evidence type="ECO:0000256" key="1">
    <source>
        <dbReference type="SAM" id="MobiDB-lite"/>
    </source>
</evidence>
<protein>
    <submittedName>
        <fullName evidence="2">Uncharacterized protein</fullName>
    </submittedName>
</protein>
<name>A0A427YTT2_9TREE</name>
<dbReference type="EMBL" id="RSCD01000002">
    <property type="protein sequence ID" value="RSH94401.1"/>
    <property type="molecule type" value="Genomic_DNA"/>
</dbReference>
<comment type="caution">
    <text evidence="2">The sequence shown here is derived from an EMBL/GenBank/DDBJ whole genome shotgun (WGS) entry which is preliminary data.</text>
</comment>
<dbReference type="InterPro" id="IPR007727">
    <property type="entry name" value="Spo12"/>
</dbReference>